<keyword evidence="2" id="KW-1185">Reference proteome</keyword>
<evidence type="ECO:0000313" key="1">
    <source>
        <dbReference type="EMBL" id="GIY46911.1"/>
    </source>
</evidence>
<accession>A0AAV4TN36</accession>
<dbReference type="EMBL" id="BPLQ01009838">
    <property type="protein sequence ID" value="GIY46911.1"/>
    <property type="molecule type" value="Genomic_DNA"/>
</dbReference>
<evidence type="ECO:0000313" key="2">
    <source>
        <dbReference type="Proteomes" id="UP001054837"/>
    </source>
</evidence>
<dbReference type="Proteomes" id="UP001054837">
    <property type="component" value="Unassembled WGS sequence"/>
</dbReference>
<name>A0AAV4TN36_9ARAC</name>
<proteinExistence type="predicted"/>
<gene>
    <name evidence="1" type="ORF">CDAR_510491</name>
</gene>
<dbReference type="AlphaFoldDB" id="A0AAV4TN36"/>
<organism evidence="1 2">
    <name type="scientific">Caerostris darwini</name>
    <dbReference type="NCBI Taxonomy" id="1538125"/>
    <lineage>
        <taxon>Eukaryota</taxon>
        <taxon>Metazoa</taxon>
        <taxon>Ecdysozoa</taxon>
        <taxon>Arthropoda</taxon>
        <taxon>Chelicerata</taxon>
        <taxon>Arachnida</taxon>
        <taxon>Araneae</taxon>
        <taxon>Araneomorphae</taxon>
        <taxon>Entelegynae</taxon>
        <taxon>Araneoidea</taxon>
        <taxon>Araneidae</taxon>
        <taxon>Caerostris</taxon>
    </lineage>
</organism>
<reference evidence="1 2" key="1">
    <citation type="submission" date="2021-06" db="EMBL/GenBank/DDBJ databases">
        <title>Caerostris darwini draft genome.</title>
        <authorList>
            <person name="Kono N."/>
            <person name="Arakawa K."/>
        </authorList>
    </citation>
    <scope>NUCLEOTIDE SEQUENCE [LARGE SCALE GENOMIC DNA]</scope>
</reference>
<protein>
    <submittedName>
        <fullName evidence="1">Uncharacterized protein</fullName>
    </submittedName>
</protein>
<comment type="caution">
    <text evidence="1">The sequence shown here is derived from an EMBL/GenBank/DDBJ whole genome shotgun (WGS) entry which is preliminary data.</text>
</comment>
<sequence length="143" mass="16529">MREETKRLSLTTTSISTKTRYLLHFHHKQMQSNINYSPRTRGCRDRRIPTSYSISLQGRRSWGDEIPPGQQWSLTNTSRDNQWAFRGKRKEEGVVLSPNWTLKGYHSSSEHRSVHISEAVFIHRCSSIAASIAWVAGCFGFLF</sequence>